<keyword evidence="4" id="KW-1185">Reference proteome</keyword>
<evidence type="ECO:0000259" key="2">
    <source>
        <dbReference type="Pfam" id="PF13439"/>
    </source>
</evidence>
<evidence type="ECO:0000313" key="4">
    <source>
        <dbReference type="Proteomes" id="UP000546464"/>
    </source>
</evidence>
<protein>
    <submittedName>
        <fullName evidence="3">Glycosyltransferase</fullName>
    </submittedName>
</protein>
<dbReference type="Pfam" id="PF13439">
    <property type="entry name" value="Glyco_transf_4"/>
    <property type="match status" value="1"/>
</dbReference>
<dbReference type="AlphaFoldDB" id="A0A842HE20"/>
<evidence type="ECO:0000313" key="3">
    <source>
        <dbReference type="EMBL" id="MBC2593591.1"/>
    </source>
</evidence>
<proteinExistence type="predicted"/>
<dbReference type="PANTHER" id="PTHR45947">
    <property type="entry name" value="SULFOQUINOVOSYL TRANSFERASE SQD2"/>
    <property type="match status" value="1"/>
</dbReference>
<dbReference type="Pfam" id="PF00534">
    <property type="entry name" value="Glycos_transf_1"/>
    <property type="match status" value="1"/>
</dbReference>
<dbReference type="EMBL" id="JACHVB010000014">
    <property type="protein sequence ID" value="MBC2593591.1"/>
    <property type="molecule type" value="Genomic_DNA"/>
</dbReference>
<dbReference type="InterPro" id="IPR050194">
    <property type="entry name" value="Glycosyltransferase_grp1"/>
</dbReference>
<dbReference type="RefSeq" id="WP_185674596.1">
    <property type="nucleotide sequence ID" value="NZ_JACHVB010000014.1"/>
</dbReference>
<keyword evidence="3" id="KW-0808">Transferase</keyword>
<comment type="caution">
    <text evidence="3">The sequence shown here is derived from an EMBL/GenBank/DDBJ whole genome shotgun (WGS) entry which is preliminary data.</text>
</comment>
<dbReference type="InterPro" id="IPR001296">
    <property type="entry name" value="Glyco_trans_1"/>
</dbReference>
<dbReference type="Gene3D" id="3.40.50.2000">
    <property type="entry name" value="Glycogen Phosphorylase B"/>
    <property type="match status" value="2"/>
</dbReference>
<dbReference type="InterPro" id="IPR028098">
    <property type="entry name" value="Glyco_trans_4-like_N"/>
</dbReference>
<feature type="domain" description="Glycosyl transferase family 1" evidence="1">
    <location>
        <begin position="193"/>
        <end position="344"/>
    </location>
</feature>
<accession>A0A842HE20</accession>
<gene>
    <name evidence="3" type="ORF">H5P28_04880</name>
</gene>
<reference evidence="3 4" key="1">
    <citation type="submission" date="2020-07" db="EMBL/GenBank/DDBJ databases">
        <authorList>
            <person name="Feng X."/>
        </authorList>
    </citation>
    <scope>NUCLEOTIDE SEQUENCE [LARGE SCALE GENOMIC DNA]</scope>
    <source>
        <strain evidence="3 4">JCM31066</strain>
    </source>
</reference>
<dbReference type="GO" id="GO:0016757">
    <property type="term" value="F:glycosyltransferase activity"/>
    <property type="evidence" value="ECO:0007669"/>
    <property type="project" value="InterPro"/>
</dbReference>
<dbReference type="PANTHER" id="PTHR45947:SF3">
    <property type="entry name" value="SULFOQUINOVOSYL TRANSFERASE SQD2"/>
    <property type="match status" value="1"/>
</dbReference>
<feature type="domain" description="Glycosyltransferase subfamily 4-like N-terminal" evidence="2">
    <location>
        <begin position="14"/>
        <end position="183"/>
    </location>
</feature>
<name>A0A842HE20_9BACT</name>
<dbReference type="SUPFAM" id="SSF53756">
    <property type="entry name" value="UDP-Glycosyltransferase/glycogen phosphorylase"/>
    <property type="match status" value="1"/>
</dbReference>
<organism evidence="3 4">
    <name type="scientific">Ruficoccus amylovorans</name>
    <dbReference type="NCBI Taxonomy" id="1804625"/>
    <lineage>
        <taxon>Bacteria</taxon>
        <taxon>Pseudomonadati</taxon>
        <taxon>Verrucomicrobiota</taxon>
        <taxon>Opitutia</taxon>
        <taxon>Puniceicoccales</taxon>
        <taxon>Cerasicoccaceae</taxon>
        <taxon>Ruficoccus</taxon>
    </lineage>
</organism>
<evidence type="ECO:0000259" key="1">
    <source>
        <dbReference type="Pfam" id="PF00534"/>
    </source>
</evidence>
<dbReference type="Proteomes" id="UP000546464">
    <property type="component" value="Unassembled WGS sequence"/>
</dbReference>
<sequence>MKIAMFTNTYPPHVGGVARSVSTQVEWLQAHGHETLVIAPEFPDIPEGEEPGVLRVPAIQNFNGSDFSVRLPLGLDAVNRIEAFAPDIVHSHHPFLMGDSALRIAYQEGRPLIFTHHTRYEDYAHYILEDSDALKALAREIALNYSSLADLVVAPSASIEQMLLERELKQPIRVIPTGIDPERFRPAEPQAVRERLGIPADAFTLGHVGRLAPEKNLPYLMEAVTAFLRKNESCHFLVVGYGPEEEKMRASAEKAGIGPRCHFAGKLEGQDLADAYHALDLFVFSSKSETQGMVLAEAMTCGKPVVALDAPGAREVVRDGSNGRLLAGDASPEQFAEAADELYQRLRNGSPEDRNALEASLRETAEAFSLDACMGRMCELYAEAIADYGSAGTLSGWEKFLGRCEAEWRLALEKAASAGAAIWS</sequence>